<dbReference type="InterPro" id="IPR016174">
    <property type="entry name" value="Di-haem_cyt_TM"/>
</dbReference>
<evidence type="ECO:0000313" key="8">
    <source>
        <dbReference type="EMBL" id="MBB1125686.1"/>
    </source>
</evidence>
<dbReference type="InterPro" id="IPR051542">
    <property type="entry name" value="Hydrogenase_cytochrome"/>
</dbReference>
<keyword evidence="4 6" id="KW-1133">Transmembrane helix</keyword>
<feature type="transmembrane region" description="Helical" evidence="6">
    <location>
        <begin position="96"/>
        <end position="118"/>
    </location>
</feature>
<dbReference type="AlphaFoldDB" id="A0A839HE74"/>
<dbReference type="InterPro" id="IPR011577">
    <property type="entry name" value="Cyt_b561_bac/Ni-Hgenase"/>
</dbReference>
<evidence type="ECO:0000256" key="2">
    <source>
        <dbReference type="ARBA" id="ARBA00022475"/>
    </source>
</evidence>
<dbReference type="Proteomes" id="UP000548632">
    <property type="component" value="Unassembled WGS sequence"/>
</dbReference>
<organism evidence="8 9">
    <name type="scientific">Thiospirillum jenense</name>
    <dbReference type="NCBI Taxonomy" id="1653858"/>
    <lineage>
        <taxon>Bacteria</taxon>
        <taxon>Pseudomonadati</taxon>
        <taxon>Pseudomonadota</taxon>
        <taxon>Gammaproteobacteria</taxon>
        <taxon>Chromatiales</taxon>
        <taxon>Chromatiaceae</taxon>
        <taxon>Thiospirillum</taxon>
    </lineage>
</organism>
<feature type="transmembrane region" description="Helical" evidence="6">
    <location>
        <begin position="148"/>
        <end position="168"/>
    </location>
</feature>
<comment type="caution">
    <text evidence="8">The sequence shown here is derived from an EMBL/GenBank/DDBJ whole genome shotgun (WGS) entry which is preliminary data.</text>
</comment>
<dbReference type="Pfam" id="PF01292">
    <property type="entry name" value="Ni_hydr_CYTB"/>
    <property type="match status" value="1"/>
</dbReference>
<feature type="transmembrane region" description="Helical" evidence="6">
    <location>
        <begin position="197"/>
        <end position="221"/>
    </location>
</feature>
<keyword evidence="2" id="KW-1003">Cell membrane</keyword>
<dbReference type="GO" id="GO:0020037">
    <property type="term" value="F:heme binding"/>
    <property type="evidence" value="ECO:0007669"/>
    <property type="project" value="TreeGrafter"/>
</dbReference>
<keyword evidence="9" id="KW-1185">Reference proteome</keyword>
<dbReference type="GO" id="GO:0005886">
    <property type="term" value="C:plasma membrane"/>
    <property type="evidence" value="ECO:0007669"/>
    <property type="project" value="UniProtKB-SubCell"/>
</dbReference>
<dbReference type="GO" id="GO:0009055">
    <property type="term" value="F:electron transfer activity"/>
    <property type="evidence" value="ECO:0007669"/>
    <property type="project" value="InterPro"/>
</dbReference>
<reference evidence="8 9" key="1">
    <citation type="journal article" date="2020" name="Arch. Microbiol.">
        <title>The genome sequence of the giant phototrophic gammaproteobacterium Thiospirillum jenense gives insight into its physiological properties and phylogenetic relationships.</title>
        <authorList>
            <person name="Imhoff J.F."/>
            <person name="Meyer T.E."/>
            <person name="Kyndt J.A."/>
        </authorList>
    </citation>
    <scope>NUCLEOTIDE SEQUENCE [LARGE SCALE GENOMIC DNA]</scope>
    <source>
        <strain evidence="8 9">DSM 216</strain>
    </source>
</reference>
<keyword evidence="5 6" id="KW-0472">Membrane</keyword>
<dbReference type="GO" id="GO:0022904">
    <property type="term" value="P:respiratory electron transport chain"/>
    <property type="evidence" value="ECO:0007669"/>
    <property type="project" value="InterPro"/>
</dbReference>
<evidence type="ECO:0000259" key="7">
    <source>
        <dbReference type="Pfam" id="PF01292"/>
    </source>
</evidence>
<evidence type="ECO:0000256" key="4">
    <source>
        <dbReference type="ARBA" id="ARBA00022989"/>
    </source>
</evidence>
<evidence type="ECO:0000256" key="5">
    <source>
        <dbReference type="ARBA" id="ARBA00023136"/>
    </source>
</evidence>
<dbReference type="EMBL" id="JABVCQ010000008">
    <property type="protein sequence ID" value="MBB1125686.1"/>
    <property type="molecule type" value="Genomic_DNA"/>
</dbReference>
<sequence length="233" mass="24939">MQPAPHRIKLWDLPTRLGHWLVVIAVTAAIITGLLGGEWMTWHGRVGLFICGWLTFRLIWGVIGSTYAQFRQFIPNRAAIVAYLLGTWHGTGHNPLGALSVVALLTLLGLQTASGLVADDDIAFRGPLSALVSSDLSATLTSLHRQSAWVLIALIALHIIAIALYTRLRNTPLVRQMFTGWHETSTATAQSARGGGAVALIVALALAAVVTWGASGGWLSIESSAPPITTPEW</sequence>
<dbReference type="SUPFAM" id="SSF81342">
    <property type="entry name" value="Transmembrane di-heme cytochromes"/>
    <property type="match status" value="1"/>
</dbReference>
<feature type="transmembrane region" description="Helical" evidence="6">
    <location>
        <begin position="46"/>
        <end position="68"/>
    </location>
</feature>
<feature type="domain" description="Cytochrome b561 bacterial/Ni-hydrogenase" evidence="7">
    <location>
        <begin position="11"/>
        <end position="180"/>
    </location>
</feature>
<evidence type="ECO:0000313" key="9">
    <source>
        <dbReference type="Proteomes" id="UP000548632"/>
    </source>
</evidence>
<feature type="transmembrane region" description="Helical" evidence="6">
    <location>
        <begin position="20"/>
        <end position="40"/>
    </location>
</feature>
<proteinExistence type="predicted"/>
<comment type="subcellular location">
    <subcellularLocation>
        <location evidence="1">Cell membrane</location>
        <topology evidence="1">Multi-pass membrane protein</topology>
    </subcellularLocation>
</comment>
<dbReference type="PANTHER" id="PTHR30485">
    <property type="entry name" value="NI/FE-HYDROGENASE 1 B-TYPE CYTOCHROME SUBUNIT"/>
    <property type="match status" value="1"/>
</dbReference>
<protein>
    <submittedName>
        <fullName evidence="8">Cytochrome b/b6 domain-containing protein</fullName>
    </submittedName>
</protein>
<name>A0A839HE74_9GAMM</name>
<dbReference type="Gene3D" id="1.20.950.20">
    <property type="entry name" value="Transmembrane di-heme cytochromes, Chain C"/>
    <property type="match status" value="1"/>
</dbReference>
<gene>
    <name evidence="8" type="ORF">HUK38_05485</name>
</gene>
<evidence type="ECO:0000256" key="1">
    <source>
        <dbReference type="ARBA" id="ARBA00004651"/>
    </source>
</evidence>
<keyword evidence="3 6" id="KW-0812">Transmembrane</keyword>
<evidence type="ECO:0000256" key="6">
    <source>
        <dbReference type="SAM" id="Phobius"/>
    </source>
</evidence>
<dbReference type="PANTHER" id="PTHR30485:SF2">
    <property type="entry name" value="BLL0597 PROTEIN"/>
    <property type="match status" value="1"/>
</dbReference>
<evidence type="ECO:0000256" key="3">
    <source>
        <dbReference type="ARBA" id="ARBA00022692"/>
    </source>
</evidence>
<accession>A0A839HE74</accession>